<keyword evidence="6" id="KW-0325">Glycoprotein</keyword>
<dbReference type="PANTHER" id="PTHR11920:SF335">
    <property type="entry name" value="GUANYLATE CYCLASE"/>
    <property type="match status" value="1"/>
</dbReference>
<evidence type="ECO:0000256" key="1">
    <source>
        <dbReference type="ARBA" id="ARBA00004370"/>
    </source>
</evidence>
<accession>A0A7R8HBJ5</accession>
<name>A0A7R8HBJ5_LEPSM</name>
<dbReference type="InterPro" id="IPR050401">
    <property type="entry name" value="Cyclic_nucleotide_synthase"/>
</dbReference>
<evidence type="ECO:0000256" key="5">
    <source>
        <dbReference type="ARBA" id="ARBA00023136"/>
    </source>
</evidence>
<gene>
    <name evidence="10" type="ORF">LSAA_12179</name>
</gene>
<dbReference type="GO" id="GO:0035556">
    <property type="term" value="P:intracellular signal transduction"/>
    <property type="evidence" value="ECO:0007669"/>
    <property type="project" value="InterPro"/>
</dbReference>
<feature type="region of interest" description="Disordered" evidence="8">
    <location>
        <begin position="1"/>
        <end position="38"/>
    </location>
</feature>
<dbReference type="Gene3D" id="3.30.70.1230">
    <property type="entry name" value="Nucleotide cyclase"/>
    <property type="match status" value="1"/>
</dbReference>
<evidence type="ECO:0000256" key="4">
    <source>
        <dbReference type="ARBA" id="ARBA00022989"/>
    </source>
</evidence>
<dbReference type="AlphaFoldDB" id="A0A7R8HBJ5"/>
<keyword evidence="5 9" id="KW-0472">Membrane</keyword>
<dbReference type="EMBL" id="HG994585">
    <property type="protein sequence ID" value="CAF2987192.1"/>
    <property type="molecule type" value="Genomic_DNA"/>
</dbReference>
<evidence type="ECO:0000256" key="3">
    <source>
        <dbReference type="ARBA" id="ARBA00022741"/>
    </source>
</evidence>
<dbReference type="Proteomes" id="UP000675881">
    <property type="component" value="Chromosome 6"/>
</dbReference>
<keyword evidence="3" id="KW-0547">Nucleotide-binding</keyword>
<proteinExistence type="predicted"/>
<dbReference type="GO" id="GO:0004016">
    <property type="term" value="F:adenylate cyclase activity"/>
    <property type="evidence" value="ECO:0007669"/>
    <property type="project" value="TreeGrafter"/>
</dbReference>
<dbReference type="SMART" id="SM00044">
    <property type="entry name" value="CYCc"/>
    <property type="match status" value="1"/>
</dbReference>
<sequence>MDMQNKSRDPDWTKTIYSPDASSSSPTHCSSNHPKCNLPQSLTQVSKREVEQSRNKVDGATHLEKFITNLQRERSEVAFYIFTSGKQSLGLNLSERFQITDAALDMTPWPGIKASLRSEKHVYIKAKISNTSWCIENLGIAVAYGIRYYGQGRITNDNYIQFIRHITLGDEYLKQSQNYVPNMRDLYQGIQSAGGHYEILLKSRRAVLAQVPQKANTDEALKFYQATYGYTEGLRGAIRDLRFRIKAIVVDELVAANRQQAIGITVLISVLIISPVIIFLVRNATMTIKFFSSTIRKKGEELIIERQKAENLLFEILPRKYALNILKKKKNEVQLYDSITVLFCDIEDFHMITEEYAAVELVSYISSLYQILEKIVLKSTKYLKWDTIGTMALDLIGQASLFTTGKKLKDRLKLRIAVHTGPVLTAEALMIHISAETNSLLEECGGFRTETRGVNLESTGGMETFLLIDKEGGFMNGETIIDNFINQFDFYKSLNS</sequence>
<keyword evidence="2 9" id="KW-0812">Transmembrane</keyword>
<dbReference type="Pfam" id="PF00211">
    <property type="entry name" value="Guanylate_cyc"/>
    <property type="match status" value="1"/>
</dbReference>
<dbReference type="GO" id="GO:0000166">
    <property type="term" value="F:nucleotide binding"/>
    <property type="evidence" value="ECO:0007669"/>
    <property type="project" value="UniProtKB-KW"/>
</dbReference>
<comment type="subcellular location">
    <subcellularLocation>
        <location evidence="1">Membrane</location>
    </subcellularLocation>
</comment>
<keyword evidence="4 9" id="KW-1133">Transmembrane helix</keyword>
<evidence type="ECO:0000256" key="7">
    <source>
        <dbReference type="ARBA" id="ARBA00023239"/>
    </source>
</evidence>
<evidence type="ECO:0000256" key="9">
    <source>
        <dbReference type="SAM" id="Phobius"/>
    </source>
</evidence>
<evidence type="ECO:0000256" key="2">
    <source>
        <dbReference type="ARBA" id="ARBA00022692"/>
    </source>
</evidence>
<evidence type="ECO:0000313" key="10">
    <source>
        <dbReference type="EMBL" id="CAF2987192.1"/>
    </source>
</evidence>
<dbReference type="PANTHER" id="PTHR11920">
    <property type="entry name" value="GUANYLYL CYCLASE"/>
    <property type="match status" value="1"/>
</dbReference>
<keyword evidence="11" id="KW-1185">Reference proteome</keyword>
<dbReference type="GO" id="GO:0001653">
    <property type="term" value="F:peptide receptor activity"/>
    <property type="evidence" value="ECO:0007669"/>
    <property type="project" value="TreeGrafter"/>
</dbReference>
<dbReference type="GO" id="GO:0007168">
    <property type="term" value="P:receptor guanylyl cyclase signaling pathway"/>
    <property type="evidence" value="ECO:0007669"/>
    <property type="project" value="TreeGrafter"/>
</dbReference>
<dbReference type="SUPFAM" id="SSF55073">
    <property type="entry name" value="Nucleotide cyclase"/>
    <property type="match status" value="1"/>
</dbReference>
<evidence type="ECO:0000313" key="11">
    <source>
        <dbReference type="Proteomes" id="UP000675881"/>
    </source>
</evidence>
<feature type="transmembrane region" description="Helical" evidence="9">
    <location>
        <begin position="261"/>
        <end position="281"/>
    </location>
</feature>
<dbReference type="PROSITE" id="PS50125">
    <property type="entry name" value="GUANYLATE_CYCLASE_2"/>
    <property type="match status" value="1"/>
</dbReference>
<evidence type="ECO:0000256" key="8">
    <source>
        <dbReference type="SAM" id="MobiDB-lite"/>
    </source>
</evidence>
<dbReference type="OrthoDB" id="1890790at2759"/>
<dbReference type="InterPro" id="IPR029787">
    <property type="entry name" value="Nucleotide_cyclase"/>
</dbReference>
<dbReference type="GO" id="GO:0004383">
    <property type="term" value="F:guanylate cyclase activity"/>
    <property type="evidence" value="ECO:0007669"/>
    <property type="project" value="TreeGrafter"/>
</dbReference>
<feature type="compositionally biased region" description="Basic and acidic residues" evidence="8">
    <location>
        <begin position="1"/>
        <end position="12"/>
    </location>
</feature>
<reference evidence="10" key="1">
    <citation type="submission" date="2021-02" db="EMBL/GenBank/DDBJ databases">
        <authorList>
            <person name="Bekaert M."/>
        </authorList>
    </citation>
    <scope>NUCLEOTIDE SEQUENCE</scope>
    <source>
        <strain evidence="10">IoA-00</strain>
    </source>
</reference>
<feature type="compositionally biased region" description="Low complexity" evidence="8">
    <location>
        <begin position="18"/>
        <end position="31"/>
    </location>
</feature>
<organism evidence="10 11">
    <name type="scientific">Lepeophtheirus salmonis</name>
    <name type="common">Salmon louse</name>
    <name type="synonym">Caligus salmonis</name>
    <dbReference type="NCBI Taxonomy" id="72036"/>
    <lineage>
        <taxon>Eukaryota</taxon>
        <taxon>Metazoa</taxon>
        <taxon>Ecdysozoa</taxon>
        <taxon>Arthropoda</taxon>
        <taxon>Crustacea</taxon>
        <taxon>Multicrustacea</taxon>
        <taxon>Hexanauplia</taxon>
        <taxon>Copepoda</taxon>
        <taxon>Siphonostomatoida</taxon>
        <taxon>Caligidae</taxon>
        <taxon>Lepeophtheirus</taxon>
    </lineage>
</organism>
<keyword evidence="7" id="KW-0456">Lyase</keyword>
<dbReference type="InterPro" id="IPR001054">
    <property type="entry name" value="A/G_cyclase"/>
</dbReference>
<protein>
    <submittedName>
        <fullName evidence="10">(salmon louse) hypothetical protein</fullName>
    </submittedName>
</protein>
<dbReference type="GO" id="GO:0005886">
    <property type="term" value="C:plasma membrane"/>
    <property type="evidence" value="ECO:0007669"/>
    <property type="project" value="TreeGrafter"/>
</dbReference>
<evidence type="ECO:0000256" key="6">
    <source>
        <dbReference type="ARBA" id="ARBA00023180"/>
    </source>
</evidence>